<evidence type="ECO:0000256" key="2">
    <source>
        <dbReference type="SAM" id="Phobius"/>
    </source>
</evidence>
<dbReference type="Pfam" id="PF09972">
    <property type="entry name" value="DUF2207"/>
    <property type="match status" value="1"/>
</dbReference>
<protein>
    <submittedName>
        <fullName evidence="5">Membrane protein YgcG</fullName>
    </submittedName>
</protein>
<comment type="caution">
    <text evidence="5">The sequence shown here is derived from an EMBL/GenBank/DDBJ whole genome shotgun (WGS) entry which is preliminary data.</text>
</comment>
<feature type="transmembrane region" description="Helical" evidence="2">
    <location>
        <begin position="530"/>
        <end position="549"/>
    </location>
</feature>
<dbReference type="EMBL" id="JAUSUL010000002">
    <property type="protein sequence ID" value="MDQ0316185.1"/>
    <property type="molecule type" value="Genomic_DNA"/>
</dbReference>
<proteinExistence type="predicted"/>
<keyword evidence="2" id="KW-0472">Membrane</keyword>
<dbReference type="Proteomes" id="UP001229244">
    <property type="component" value="Unassembled WGS sequence"/>
</dbReference>
<feature type="transmembrane region" description="Helical" evidence="2">
    <location>
        <begin position="504"/>
        <end position="524"/>
    </location>
</feature>
<evidence type="ECO:0000259" key="3">
    <source>
        <dbReference type="Pfam" id="PF09972"/>
    </source>
</evidence>
<dbReference type="RefSeq" id="WP_306886012.1">
    <property type="nucleotide sequence ID" value="NZ_JAUSUL010000002.1"/>
</dbReference>
<feature type="transmembrane region" description="Helical" evidence="2">
    <location>
        <begin position="293"/>
        <end position="311"/>
    </location>
</feature>
<evidence type="ECO:0000259" key="4">
    <source>
        <dbReference type="Pfam" id="PF20990"/>
    </source>
</evidence>
<feature type="transmembrane region" description="Helical" evidence="2">
    <location>
        <begin position="437"/>
        <end position="457"/>
    </location>
</feature>
<evidence type="ECO:0000313" key="5">
    <source>
        <dbReference type="EMBL" id="MDQ0316185.1"/>
    </source>
</evidence>
<sequence length="690" mass="72438">MSVRQVIWILIAIFSMSGLGSAASDYLFGAGRAAVSTLETVAVAPAQAQDTTTAPSAAEPATGPMPTLPPVPAAPSGPVSGPERIRLFQSRIDVRDSGAIDVHETIQVVAQGDQIRRGIFREIPLTRVMGLGRLTADFELTSVTMNGSPASYQLTMETGQAKIRIGNAEVILKPGVYTYEIAYSMTKQVGFFDGYDEIYWNATGDQWAFPIEKAEALVTLPDGASVLDASVYTGSFGESGDSATVETGRSGALFVTSQALPPESGMTVAVAFPKGIVAEPSWLARHVGNPFEVVVTVLGALATIGYFLYAWNKVGRDPALGPIIPVYRPQVPPHAMRYLDRMVYDTKCLVAAILDLAVKGHVEISEGPDKTLTLTRVGPGKADPSPGEAKVLAKLFADEGDTVTLSKADSVVMAKANTTLKSFLGGRFLRRHVEHNLGWWLGGAAIAAATWIVGDLFSPDPLAGAAYRIFALATVVGLIVAGTLALKSWWLVFRRNWSSLPTALFFSFFTAIALVFSLGTSILLIGDAGFLAGTALLITAAVPPVFFWLMGRPTSAGLDALREIEGTRLYLTVAEADRLKFANPPDRTFEHFEEMLPYAVALGVETAWTNQFAHLVAAGAMVAPAWYHGSHSGAWSPAALNSVSDGIGSGISRTVSQGVSSIKAASGGSSGSFGGGFSGGGGGGGGGGGW</sequence>
<dbReference type="InterPro" id="IPR048389">
    <property type="entry name" value="YciQ-like_C"/>
</dbReference>
<dbReference type="Pfam" id="PF20990">
    <property type="entry name" value="DUF2207_C"/>
    <property type="match status" value="1"/>
</dbReference>
<evidence type="ECO:0000313" key="6">
    <source>
        <dbReference type="Proteomes" id="UP001229244"/>
    </source>
</evidence>
<feature type="compositionally biased region" description="Gly residues" evidence="1">
    <location>
        <begin position="668"/>
        <end position="690"/>
    </location>
</feature>
<reference evidence="5" key="1">
    <citation type="submission" date="2023-07" db="EMBL/GenBank/DDBJ databases">
        <title>Genomic Encyclopedia of Type Strains, Phase IV (KMG-IV): sequencing the most valuable type-strain genomes for metagenomic binning, comparative biology and taxonomic classification.</title>
        <authorList>
            <person name="Goeker M."/>
        </authorList>
    </citation>
    <scope>NUCLEOTIDE SEQUENCE</scope>
    <source>
        <strain evidence="5">DSM 21202</strain>
    </source>
</reference>
<feature type="transmembrane region" description="Helical" evidence="2">
    <location>
        <begin position="469"/>
        <end position="492"/>
    </location>
</feature>
<dbReference type="AlphaFoldDB" id="A0AAE4ATI0"/>
<keyword evidence="6" id="KW-1185">Reference proteome</keyword>
<name>A0AAE4ATI0_9HYPH</name>
<feature type="compositionally biased region" description="Low complexity" evidence="1">
    <location>
        <begin position="47"/>
        <end position="65"/>
    </location>
</feature>
<evidence type="ECO:0000256" key="1">
    <source>
        <dbReference type="SAM" id="MobiDB-lite"/>
    </source>
</evidence>
<feature type="region of interest" description="Disordered" evidence="1">
    <location>
        <begin position="47"/>
        <end position="66"/>
    </location>
</feature>
<feature type="domain" description="DUF2207" evidence="3">
    <location>
        <begin position="84"/>
        <end position="272"/>
    </location>
</feature>
<organism evidence="5 6">
    <name type="scientific">Amorphus orientalis</name>
    <dbReference type="NCBI Taxonomy" id="649198"/>
    <lineage>
        <taxon>Bacteria</taxon>
        <taxon>Pseudomonadati</taxon>
        <taxon>Pseudomonadota</taxon>
        <taxon>Alphaproteobacteria</taxon>
        <taxon>Hyphomicrobiales</taxon>
        <taxon>Amorphaceae</taxon>
        <taxon>Amorphus</taxon>
    </lineage>
</organism>
<accession>A0AAE4ATI0</accession>
<feature type="domain" description="Predicted membrane protein YciQ-like C-terminal" evidence="4">
    <location>
        <begin position="327"/>
        <end position="612"/>
    </location>
</feature>
<keyword evidence="2" id="KW-1133">Transmembrane helix</keyword>
<gene>
    <name evidence="5" type="ORF">J2S73_002642</name>
</gene>
<feature type="region of interest" description="Disordered" evidence="1">
    <location>
        <begin position="666"/>
        <end position="690"/>
    </location>
</feature>
<dbReference type="InterPro" id="IPR018702">
    <property type="entry name" value="DUF2207"/>
</dbReference>
<keyword evidence="2" id="KW-0812">Transmembrane</keyword>